<accession>A0A8S3IRD5</accession>
<organism evidence="2 3">
    <name type="scientific">Rotaria magnacalcarata</name>
    <dbReference type="NCBI Taxonomy" id="392030"/>
    <lineage>
        <taxon>Eukaryota</taxon>
        <taxon>Metazoa</taxon>
        <taxon>Spiralia</taxon>
        <taxon>Gnathifera</taxon>
        <taxon>Rotifera</taxon>
        <taxon>Eurotatoria</taxon>
        <taxon>Bdelloidea</taxon>
        <taxon>Philodinida</taxon>
        <taxon>Philodinidae</taxon>
        <taxon>Rotaria</taxon>
    </lineage>
</organism>
<dbReference type="EMBL" id="CAJOBI010334930">
    <property type="protein sequence ID" value="CAF5204402.1"/>
    <property type="molecule type" value="Genomic_DNA"/>
</dbReference>
<dbReference type="Proteomes" id="UP000676336">
    <property type="component" value="Unassembled WGS sequence"/>
</dbReference>
<gene>
    <name evidence="2" type="ORF">SMN809_LOCUS76469</name>
</gene>
<feature type="region of interest" description="Disordered" evidence="1">
    <location>
        <begin position="114"/>
        <end position="154"/>
    </location>
</feature>
<feature type="compositionally biased region" description="Basic and acidic residues" evidence="1">
    <location>
        <begin position="122"/>
        <end position="133"/>
    </location>
</feature>
<reference evidence="2" key="1">
    <citation type="submission" date="2021-02" db="EMBL/GenBank/DDBJ databases">
        <authorList>
            <person name="Nowell W R."/>
        </authorList>
    </citation>
    <scope>NUCLEOTIDE SEQUENCE</scope>
</reference>
<dbReference type="AlphaFoldDB" id="A0A8S3IRD5"/>
<comment type="caution">
    <text evidence="2">The sequence shown here is derived from an EMBL/GenBank/DDBJ whole genome shotgun (WGS) entry which is preliminary data.</text>
</comment>
<feature type="compositionally biased region" description="Basic and acidic residues" evidence="1">
    <location>
        <begin position="142"/>
        <end position="154"/>
    </location>
</feature>
<sequence length="154" mass="19147">MHNHEKLSSEWFSSRRRPRSYHFMPPMSRPVSKNFNRISDFIFPDTIHVRLQQEQQQQRQQQQHPGYRHYRRTENFSLPILNRRSLNQHDLIVVERVPFQELANGDFLYREQYPQEQEQEQEQQKRRYQSDRQIRRRYSSIVDERRAPFHEKAP</sequence>
<name>A0A8S3IRD5_9BILA</name>
<proteinExistence type="predicted"/>
<feature type="compositionally biased region" description="Low complexity" evidence="1">
    <location>
        <begin position="52"/>
        <end position="63"/>
    </location>
</feature>
<protein>
    <submittedName>
        <fullName evidence="2">Uncharacterized protein</fullName>
    </submittedName>
</protein>
<feature type="region of interest" description="Disordered" evidence="1">
    <location>
        <begin position="52"/>
        <end position="73"/>
    </location>
</feature>
<evidence type="ECO:0000256" key="1">
    <source>
        <dbReference type="SAM" id="MobiDB-lite"/>
    </source>
</evidence>
<evidence type="ECO:0000313" key="3">
    <source>
        <dbReference type="Proteomes" id="UP000676336"/>
    </source>
</evidence>
<feature type="non-terminal residue" evidence="2">
    <location>
        <position position="154"/>
    </location>
</feature>
<evidence type="ECO:0000313" key="2">
    <source>
        <dbReference type="EMBL" id="CAF5204402.1"/>
    </source>
</evidence>